<reference evidence="2" key="2">
    <citation type="submission" date="2016-04" db="EMBL/GenBank/DDBJ databases">
        <title>First Complete Genome Sequence of a Subdivision 6 Acidobacterium.</title>
        <authorList>
            <person name="Huang S."/>
            <person name="Vieira S."/>
            <person name="Bunk B."/>
            <person name="Riedel T."/>
            <person name="Sproeer C."/>
            <person name="Overmann J."/>
        </authorList>
    </citation>
    <scope>NUCLEOTIDE SEQUENCE [LARGE SCALE GENOMIC DNA]</scope>
    <source>
        <strain evidence="2">DSM 100886 HEG_-6_39</strain>
    </source>
</reference>
<gene>
    <name evidence="1" type="ORF">LuPra_02575</name>
</gene>
<dbReference type="KEGG" id="abac:LuPra_02575"/>
<dbReference type="EMBL" id="CP015136">
    <property type="protein sequence ID" value="AMY09360.1"/>
    <property type="molecule type" value="Genomic_DNA"/>
</dbReference>
<dbReference type="AlphaFoldDB" id="A0A143PMF4"/>
<dbReference type="PATRIC" id="fig|1813736.3.peg.2713"/>
<evidence type="ECO:0000313" key="1">
    <source>
        <dbReference type="EMBL" id="AMY09360.1"/>
    </source>
</evidence>
<dbReference type="Proteomes" id="UP000076079">
    <property type="component" value="Chromosome"/>
</dbReference>
<reference evidence="1 2" key="1">
    <citation type="journal article" date="2016" name="Genome Announc.">
        <title>First Complete Genome Sequence of a Subdivision 6 Acidobacterium Strain.</title>
        <authorList>
            <person name="Huang S."/>
            <person name="Vieira S."/>
            <person name="Bunk B."/>
            <person name="Riedel T."/>
            <person name="Sproer C."/>
            <person name="Overmann J."/>
        </authorList>
    </citation>
    <scope>NUCLEOTIDE SEQUENCE [LARGE SCALE GENOMIC DNA]</scope>
    <source>
        <strain evidence="2">DSM 100886 HEG_-6_39</strain>
    </source>
</reference>
<accession>A0A143PMF4</accession>
<proteinExistence type="predicted"/>
<evidence type="ECO:0000313" key="2">
    <source>
        <dbReference type="Proteomes" id="UP000076079"/>
    </source>
</evidence>
<sequence length="202" mass="20819">MKRLMQLLVASAGILLLALTLIASNTGQVIGQSLKPQLVEVINSEARPVPVAAVPVAADYVTLENDFGEPGDCPFGTSTQRILPDGTRVPFAVPRGRVLVLTDMQGVVSASFPAVWSSSHVGLIATMRATIQGVGQTQSFEARAQLNAAGASAQALALESHLQSGVVAGPGAIVCLGASVGKPNSSFTANAQARLQGYLMNQ</sequence>
<keyword evidence="2" id="KW-1185">Reference proteome</keyword>
<organism evidence="1 2">
    <name type="scientific">Luteitalea pratensis</name>
    <dbReference type="NCBI Taxonomy" id="1855912"/>
    <lineage>
        <taxon>Bacteria</taxon>
        <taxon>Pseudomonadati</taxon>
        <taxon>Acidobacteriota</taxon>
        <taxon>Vicinamibacteria</taxon>
        <taxon>Vicinamibacterales</taxon>
        <taxon>Vicinamibacteraceae</taxon>
        <taxon>Luteitalea</taxon>
    </lineage>
</organism>
<protein>
    <submittedName>
        <fullName evidence="1">Uncharacterized protein</fullName>
    </submittedName>
</protein>
<name>A0A143PMF4_LUTPR</name>